<dbReference type="SMART" id="SM00595">
    <property type="entry name" value="MADF"/>
    <property type="match status" value="1"/>
</dbReference>
<dbReference type="EMBL" id="WIXP02000013">
    <property type="protein sequence ID" value="KAF6201356.1"/>
    <property type="molecule type" value="Genomic_DNA"/>
</dbReference>
<feature type="region of interest" description="Disordered" evidence="1">
    <location>
        <begin position="258"/>
        <end position="316"/>
    </location>
</feature>
<evidence type="ECO:0000313" key="3">
    <source>
        <dbReference type="EMBL" id="KAF6201356.1"/>
    </source>
</evidence>
<organism evidence="3 4">
    <name type="scientific">Apolygus lucorum</name>
    <name type="common">Small green plant bug</name>
    <name type="synonym">Lygocoris lucorum</name>
    <dbReference type="NCBI Taxonomy" id="248454"/>
    <lineage>
        <taxon>Eukaryota</taxon>
        <taxon>Metazoa</taxon>
        <taxon>Ecdysozoa</taxon>
        <taxon>Arthropoda</taxon>
        <taxon>Hexapoda</taxon>
        <taxon>Insecta</taxon>
        <taxon>Pterygota</taxon>
        <taxon>Neoptera</taxon>
        <taxon>Paraneoptera</taxon>
        <taxon>Hemiptera</taxon>
        <taxon>Heteroptera</taxon>
        <taxon>Panheteroptera</taxon>
        <taxon>Cimicomorpha</taxon>
        <taxon>Miridae</taxon>
        <taxon>Mirini</taxon>
        <taxon>Apolygus</taxon>
    </lineage>
</organism>
<keyword evidence="4" id="KW-1185">Reference proteome</keyword>
<dbReference type="InterPro" id="IPR006578">
    <property type="entry name" value="MADF-dom"/>
</dbReference>
<dbReference type="PANTHER" id="PTHR21505">
    <property type="entry name" value="MADF DOMAIN-CONTAINING PROTEIN-RELATED"/>
    <property type="match status" value="1"/>
</dbReference>
<feature type="region of interest" description="Disordered" evidence="1">
    <location>
        <begin position="104"/>
        <end position="161"/>
    </location>
</feature>
<evidence type="ECO:0000256" key="1">
    <source>
        <dbReference type="SAM" id="MobiDB-lite"/>
    </source>
</evidence>
<comment type="caution">
    <text evidence="3">The sequence shown here is derived from an EMBL/GenBank/DDBJ whole genome shotgun (WGS) entry which is preliminary data.</text>
</comment>
<dbReference type="Proteomes" id="UP000466442">
    <property type="component" value="Unassembled WGS sequence"/>
</dbReference>
<feature type="compositionally biased region" description="Polar residues" evidence="1">
    <location>
        <begin position="115"/>
        <end position="130"/>
    </location>
</feature>
<feature type="compositionally biased region" description="Polar residues" evidence="1">
    <location>
        <begin position="143"/>
        <end position="153"/>
    </location>
</feature>
<accession>A0A8S9WZX6</accession>
<dbReference type="OrthoDB" id="6152242at2759"/>
<feature type="compositionally biased region" description="Low complexity" evidence="1">
    <location>
        <begin position="289"/>
        <end position="299"/>
    </location>
</feature>
<dbReference type="PANTHER" id="PTHR21505:SF8">
    <property type="entry name" value="DPT-YFP REPRESSOR BY OVEREXPRESSION, ISOFORM D-RELATED"/>
    <property type="match status" value="1"/>
</dbReference>
<evidence type="ECO:0000313" key="4">
    <source>
        <dbReference type="Proteomes" id="UP000466442"/>
    </source>
</evidence>
<feature type="domain" description="MADF" evidence="2">
    <location>
        <begin position="1"/>
        <end position="96"/>
    </location>
</feature>
<reference evidence="3" key="1">
    <citation type="journal article" date="2021" name="Mol. Ecol. Resour.">
        <title>Apolygus lucorum genome provides insights into omnivorousness and mesophyll feeding.</title>
        <authorList>
            <person name="Liu Y."/>
            <person name="Liu H."/>
            <person name="Wang H."/>
            <person name="Huang T."/>
            <person name="Liu B."/>
            <person name="Yang B."/>
            <person name="Yin L."/>
            <person name="Li B."/>
            <person name="Zhang Y."/>
            <person name="Zhang S."/>
            <person name="Jiang F."/>
            <person name="Zhang X."/>
            <person name="Ren Y."/>
            <person name="Wang B."/>
            <person name="Wang S."/>
            <person name="Lu Y."/>
            <person name="Wu K."/>
            <person name="Fan W."/>
            <person name="Wang G."/>
        </authorList>
    </citation>
    <scope>NUCLEOTIDE SEQUENCE</scope>
    <source>
        <strain evidence="3">12Hb</strain>
    </source>
</reference>
<dbReference type="AlphaFoldDB" id="A0A8S9WZX6"/>
<sequence length="316" mass="35772">MYRKHPAVWKVKSAEYSNSVERNRSWDALQKFCNEKFPSVDREWVKKKVRTIKGTFNKELKKVKAGEKKSGNGEEHTYKPKLWYYDLLLFLTDNVATRESFRNVDCEDGTDGDKSQSTAAEEENGSSVTTDKGFVAARRESTSSDTSSNQQLSWPRGERVGSVLKKRKTTGRNKRRALEEEADAVRSCPHDEFAALGTVFGNELRALAKYDYSQFVHAKKLCHDVIYHGFQNELSRKSTVVNENIDHTNHLQHHPSYFHQSVPPSFLSHSPPTGYSRGTGSHNVRGYDSGSSSTSISPSPECDTRLDEKSNLISKI</sequence>
<dbReference type="Pfam" id="PF10545">
    <property type="entry name" value="MADF_DNA_bdg"/>
    <property type="match status" value="1"/>
</dbReference>
<dbReference type="PROSITE" id="PS51029">
    <property type="entry name" value="MADF"/>
    <property type="match status" value="1"/>
</dbReference>
<evidence type="ECO:0000259" key="2">
    <source>
        <dbReference type="PROSITE" id="PS51029"/>
    </source>
</evidence>
<gene>
    <name evidence="3" type="ORF">GE061_005804</name>
</gene>
<feature type="compositionally biased region" description="Polar residues" evidence="1">
    <location>
        <begin position="258"/>
        <end position="282"/>
    </location>
</feature>
<proteinExistence type="predicted"/>
<protein>
    <recommendedName>
        <fullName evidence="2">MADF domain-containing protein</fullName>
    </recommendedName>
</protein>
<name>A0A8S9WZX6_APOLU</name>